<evidence type="ECO:0000256" key="1">
    <source>
        <dbReference type="SAM" id="Phobius"/>
    </source>
</evidence>
<feature type="transmembrane region" description="Helical" evidence="1">
    <location>
        <begin position="250"/>
        <end position="269"/>
    </location>
</feature>
<reference evidence="2" key="1">
    <citation type="submission" date="2020-06" db="EMBL/GenBank/DDBJ databases">
        <authorList>
            <person name="Ji K."/>
            <person name="Li J."/>
        </authorList>
    </citation>
    <scope>NUCLEOTIDE SEQUENCE</scope>
    <source>
        <strain evidence="2">JKM2019</strain>
        <tissue evidence="2">Whole body</tissue>
    </source>
</reference>
<proteinExistence type="predicted"/>
<accession>A0A9D4P4Y5</accession>
<keyword evidence="1" id="KW-1133">Transmembrane helix</keyword>
<feature type="transmembrane region" description="Helical" evidence="1">
    <location>
        <begin position="61"/>
        <end position="80"/>
    </location>
</feature>
<feature type="transmembrane region" description="Helical" evidence="1">
    <location>
        <begin position="515"/>
        <end position="533"/>
    </location>
</feature>
<gene>
    <name evidence="2" type="ORF">HUG17_6746</name>
</gene>
<sequence length="684" mass="83181">MKNLQKSNNQHHQTSTDYIIIGNIIDDCFECLKFYVFRLEYSLEDYQNHKIPWSYHTFDRTIWLTMNSWMNVIFIFYQFFYPNPVLLAAMKSFIQLFHFERSDLLLLFQIITFIILEYHWFILLRKILRYKFKANDQFIRYRQFDDRKFQSQYRRYLTRFIRIGKLIIKSLDITIVIALCVSGMFGLYNLHYRFWYRLMKKYDKLNYEIFILNQTISGFVFSIETISKFGIILCTLFYSKQDSMNIYNSIIVLFFLSTFLTANGLYSLLAQLPYYNQIGSREWMQWLARSQWQRYKSKSLLVAGWRPRLIGNIIQMNSFAQKMSDNRFGFTCDHSTICGEKESRMPLVYHPNSFIRINDFINDCFECFKFYAFRLEYSLDDYQNQRIPWTYHTFQRAIWLTLNSWINILFISHIVLEQSSMLTKTMKEFEKLLHSQRSDLINQFLLLTFIQTEYLWLDQFRKILSYNFNANKLFIKYNVFNDNNHHLNTRYRRHISHLIHNGNLISKILIKTMSMNAWMSGVFINYSLYSLYLNDEVSFITLITYNLLIFNTAYRIAVLISQLFDAMKYLLFIIEFFCLKFKQFIMIRLHRRRLLFWLIFMRKYNEFFREIFILNQTVSGVFFCSEMISKLAIIFCTLFFSKQNSMNIYNWIIVTFFYRPLFIPIVFIHVLLDYRNVIKLAAAN</sequence>
<dbReference type="EMBL" id="SDOV01000002">
    <property type="protein sequence ID" value="KAH7644384.1"/>
    <property type="molecule type" value="Genomic_DNA"/>
</dbReference>
<name>A0A9D4P4Y5_DERFA</name>
<feature type="transmembrane region" description="Helical" evidence="1">
    <location>
        <begin position="648"/>
        <end position="672"/>
    </location>
</feature>
<feature type="transmembrane region" description="Helical" evidence="1">
    <location>
        <begin position="166"/>
        <end position="190"/>
    </location>
</feature>
<reference evidence="2" key="2">
    <citation type="journal article" date="2021" name="World Allergy Organ. J.">
        <title>Chromosome-level assembly of Dermatophagoides farinae genome and transcriptome reveals two novel allergens Der f 37 and Der f 39.</title>
        <authorList>
            <person name="Chen J."/>
            <person name="Cai Z."/>
            <person name="Fan D."/>
            <person name="Hu J."/>
            <person name="Hou Y."/>
            <person name="He Y."/>
            <person name="Zhang Z."/>
            <person name="Zhao Z."/>
            <person name="Gao P."/>
            <person name="Hu W."/>
            <person name="Sun J."/>
            <person name="Li J."/>
            <person name="Ji K."/>
        </authorList>
    </citation>
    <scope>NUCLEOTIDE SEQUENCE</scope>
    <source>
        <strain evidence="2">JKM2019</strain>
    </source>
</reference>
<organism evidence="2">
    <name type="scientific">Dermatophagoides farinae</name>
    <name type="common">American house dust mite</name>
    <dbReference type="NCBI Taxonomy" id="6954"/>
    <lineage>
        <taxon>Eukaryota</taxon>
        <taxon>Metazoa</taxon>
        <taxon>Ecdysozoa</taxon>
        <taxon>Arthropoda</taxon>
        <taxon>Chelicerata</taxon>
        <taxon>Arachnida</taxon>
        <taxon>Acari</taxon>
        <taxon>Acariformes</taxon>
        <taxon>Sarcoptiformes</taxon>
        <taxon>Astigmata</taxon>
        <taxon>Psoroptidia</taxon>
        <taxon>Analgoidea</taxon>
        <taxon>Pyroglyphidae</taxon>
        <taxon>Dermatophagoidinae</taxon>
        <taxon>Dermatophagoides</taxon>
    </lineage>
</organism>
<dbReference type="Proteomes" id="UP000828236">
    <property type="component" value="Unassembled WGS sequence"/>
</dbReference>
<feature type="transmembrane region" description="Helical" evidence="1">
    <location>
        <begin position="611"/>
        <end position="641"/>
    </location>
</feature>
<dbReference type="AlphaFoldDB" id="A0A9D4P4Y5"/>
<keyword evidence="1" id="KW-0812">Transmembrane</keyword>
<keyword evidence="1" id="KW-0472">Membrane</keyword>
<feature type="transmembrane region" description="Helical" evidence="1">
    <location>
        <begin position="397"/>
        <end position="416"/>
    </location>
</feature>
<feature type="transmembrane region" description="Helical" evidence="1">
    <location>
        <begin position="104"/>
        <end position="124"/>
    </location>
</feature>
<feature type="transmembrane region" description="Helical" evidence="1">
    <location>
        <begin position="539"/>
        <end position="557"/>
    </location>
</feature>
<feature type="transmembrane region" description="Helical" evidence="1">
    <location>
        <begin position="210"/>
        <end position="238"/>
    </location>
</feature>
<evidence type="ECO:0000313" key="2">
    <source>
        <dbReference type="EMBL" id="KAH7644384.1"/>
    </source>
</evidence>
<protein>
    <submittedName>
        <fullName evidence="2">Uncharacterized protein</fullName>
    </submittedName>
</protein>
<comment type="caution">
    <text evidence="2">The sequence shown here is derived from an EMBL/GenBank/DDBJ whole genome shotgun (WGS) entry which is preliminary data.</text>
</comment>